<dbReference type="Gene3D" id="3.40.50.300">
    <property type="entry name" value="P-loop containing nucleotide triphosphate hydrolases"/>
    <property type="match status" value="1"/>
</dbReference>
<gene>
    <name evidence="3" type="ORF">OG398_36875</name>
</gene>
<sequence length="592" mass="62527">MTQPIRALEDQDEPALLRDQFRQLLRYRVLLACGVVLGLLGGGWLALSGEDTYTSIGEVSVRSAASDPFAAGASADKGINIGSERQTAVSDAVGTVAAGSLVKHGDRIEVGKLLTGLQVTNPPNTLVLRFSYTARDPEQARARAQALAEAYLEIRRERTENSIDNMVDGYRAQLKPLTEQRDRLAEQETGTAGSDVTSARANIIVAISELSQKISELRALDTTPGYLNKKPVAPERPTGAGLPLLLGLGGVVGLALGLLLSWVRLVFDPAVRSTRELVRSLGAPLLGTLPRERAGAGRLLAIGRGGSRLAEEYRAVAFRLAYDPSFAERRRLLVTAPRGDNAMAAAAAVNLAAAFAEMGRDVLLVEADLRTPSLARELSATNRGGRPRWAAERDERGWPSDSRTNVDVPGSGAFTLIAGRRMDNVPRALTSAPVGRILAEGGRPGAVVIVLAPPVLSYADAVALIDRVEGVVVVCDPREVHRSDLERIREIIGAAGGSVLGTLLHPGHGRLERRSRRRAAERRARDGQTPGPGRDGQGGRAHPDGPGRTGGGRAGDPAETLGLRTLDGGSTWHGGGNGHTGGSDHSSSAGQR</sequence>
<feature type="compositionally biased region" description="Gly residues" evidence="1">
    <location>
        <begin position="571"/>
        <end position="581"/>
    </location>
</feature>
<feature type="compositionally biased region" description="Basic residues" evidence="1">
    <location>
        <begin position="507"/>
        <end position="520"/>
    </location>
</feature>
<dbReference type="SUPFAM" id="SSF52540">
    <property type="entry name" value="P-loop containing nucleoside triphosphate hydrolases"/>
    <property type="match status" value="1"/>
</dbReference>
<dbReference type="AlphaFoldDB" id="A0AAU2W269"/>
<feature type="compositionally biased region" description="Low complexity" evidence="1">
    <location>
        <begin position="583"/>
        <end position="592"/>
    </location>
</feature>
<reference evidence="3" key="1">
    <citation type="submission" date="2022-10" db="EMBL/GenBank/DDBJ databases">
        <title>The complete genomes of actinobacterial strains from the NBC collection.</title>
        <authorList>
            <person name="Joergensen T.S."/>
            <person name="Alvarez Arevalo M."/>
            <person name="Sterndorff E.B."/>
            <person name="Faurdal D."/>
            <person name="Vuksanovic O."/>
            <person name="Mourched A.-S."/>
            <person name="Charusanti P."/>
            <person name="Shaw S."/>
            <person name="Blin K."/>
            <person name="Weber T."/>
        </authorList>
    </citation>
    <scope>NUCLEOTIDE SEQUENCE</scope>
    <source>
        <strain evidence="3">NBC_00008</strain>
    </source>
</reference>
<evidence type="ECO:0000256" key="1">
    <source>
        <dbReference type="SAM" id="MobiDB-lite"/>
    </source>
</evidence>
<feature type="transmembrane region" description="Helical" evidence="2">
    <location>
        <begin position="27"/>
        <end position="47"/>
    </location>
</feature>
<dbReference type="EMBL" id="CP108313">
    <property type="protein sequence ID" value="WTW73421.1"/>
    <property type="molecule type" value="Genomic_DNA"/>
</dbReference>
<organism evidence="3">
    <name type="scientific">Streptomyces sp. NBC_00008</name>
    <dbReference type="NCBI Taxonomy" id="2903610"/>
    <lineage>
        <taxon>Bacteria</taxon>
        <taxon>Bacillati</taxon>
        <taxon>Actinomycetota</taxon>
        <taxon>Actinomycetes</taxon>
        <taxon>Kitasatosporales</taxon>
        <taxon>Streptomycetaceae</taxon>
        <taxon>Streptomyces</taxon>
    </lineage>
</organism>
<keyword evidence="2" id="KW-0472">Membrane</keyword>
<keyword evidence="2" id="KW-0812">Transmembrane</keyword>
<feature type="compositionally biased region" description="Basic and acidic residues" evidence="1">
    <location>
        <begin position="389"/>
        <end position="398"/>
    </location>
</feature>
<name>A0AAU2W269_9ACTN</name>
<dbReference type="PANTHER" id="PTHR32309">
    <property type="entry name" value="TYROSINE-PROTEIN KINASE"/>
    <property type="match status" value="1"/>
</dbReference>
<evidence type="ECO:0000313" key="3">
    <source>
        <dbReference type="EMBL" id="WTW73421.1"/>
    </source>
</evidence>
<dbReference type="InterPro" id="IPR050445">
    <property type="entry name" value="Bact_polysacc_biosynth/exp"/>
</dbReference>
<accession>A0AAU2W269</accession>
<proteinExistence type="predicted"/>
<feature type="region of interest" description="Disordered" evidence="1">
    <location>
        <begin position="503"/>
        <end position="592"/>
    </location>
</feature>
<feature type="region of interest" description="Disordered" evidence="1">
    <location>
        <begin position="380"/>
        <end position="404"/>
    </location>
</feature>
<evidence type="ECO:0000256" key="2">
    <source>
        <dbReference type="SAM" id="Phobius"/>
    </source>
</evidence>
<dbReference type="PANTHER" id="PTHR32309:SF13">
    <property type="entry name" value="FERRIC ENTEROBACTIN TRANSPORT PROTEIN FEPE"/>
    <property type="match status" value="1"/>
</dbReference>
<dbReference type="InterPro" id="IPR027417">
    <property type="entry name" value="P-loop_NTPase"/>
</dbReference>
<protein>
    <submittedName>
        <fullName evidence="3">Lipopolysaccharide biosynthesis protein</fullName>
    </submittedName>
</protein>
<keyword evidence="2" id="KW-1133">Transmembrane helix</keyword>